<sequence>MDQKLKPMHFFSTLLRLQEKEVVLWDIIVITEKKWLMEVSMACGVRVNMENH</sequence>
<evidence type="ECO:0000313" key="1">
    <source>
        <dbReference type="EMBL" id="CAJ1940463.1"/>
    </source>
</evidence>
<protein>
    <submittedName>
        <fullName evidence="1">Uncharacterized protein</fullName>
    </submittedName>
</protein>
<name>A0AA86S3G4_9FABA</name>
<dbReference type="Proteomes" id="UP001189624">
    <property type="component" value="Chromosome 3"/>
</dbReference>
<organism evidence="1 2">
    <name type="scientific">Sphenostylis stenocarpa</name>
    <dbReference type="NCBI Taxonomy" id="92480"/>
    <lineage>
        <taxon>Eukaryota</taxon>
        <taxon>Viridiplantae</taxon>
        <taxon>Streptophyta</taxon>
        <taxon>Embryophyta</taxon>
        <taxon>Tracheophyta</taxon>
        <taxon>Spermatophyta</taxon>
        <taxon>Magnoliopsida</taxon>
        <taxon>eudicotyledons</taxon>
        <taxon>Gunneridae</taxon>
        <taxon>Pentapetalae</taxon>
        <taxon>rosids</taxon>
        <taxon>fabids</taxon>
        <taxon>Fabales</taxon>
        <taxon>Fabaceae</taxon>
        <taxon>Papilionoideae</taxon>
        <taxon>50 kb inversion clade</taxon>
        <taxon>NPAAA clade</taxon>
        <taxon>indigoferoid/millettioid clade</taxon>
        <taxon>Phaseoleae</taxon>
        <taxon>Sphenostylis</taxon>
    </lineage>
</organism>
<evidence type="ECO:0000313" key="2">
    <source>
        <dbReference type="Proteomes" id="UP001189624"/>
    </source>
</evidence>
<keyword evidence="2" id="KW-1185">Reference proteome</keyword>
<dbReference type="Gramene" id="rna-AYBTSS11_LOCUS9711">
    <property type="protein sequence ID" value="CAJ1940463.1"/>
    <property type="gene ID" value="gene-AYBTSS11_LOCUS9711"/>
</dbReference>
<proteinExistence type="predicted"/>
<dbReference type="EMBL" id="OY731400">
    <property type="protein sequence ID" value="CAJ1940463.1"/>
    <property type="molecule type" value="Genomic_DNA"/>
</dbReference>
<gene>
    <name evidence="1" type="ORF">AYBTSS11_LOCUS9711</name>
</gene>
<dbReference type="AlphaFoldDB" id="A0AA86S3G4"/>
<reference evidence="1" key="1">
    <citation type="submission" date="2023-10" db="EMBL/GenBank/DDBJ databases">
        <authorList>
            <person name="Domelevo Entfellner J.-B."/>
        </authorList>
    </citation>
    <scope>NUCLEOTIDE SEQUENCE</scope>
</reference>
<accession>A0AA86S3G4</accession>